<evidence type="ECO:0000256" key="2">
    <source>
        <dbReference type="SAM" id="MobiDB-lite"/>
    </source>
</evidence>
<keyword evidence="6" id="KW-1185">Reference proteome</keyword>
<name>A0A0D2PDL5_HYPSF</name>
<dbReference type="Pfam" id="PF20149">
    <property type="entry name" value="DUF6532"/>
    <property type="match status" value="1"/>
</dbReference>
<gene>
    <name evidence="5" type="ORF">HYPSUDRAFT_57174</name>
</gene>
<dbReference type="Proteomes" id="UP000054270">
    <property type="component" value="Unassembled WGS sequence"/>
</dbReference>
<sequence length="785" mass="88093">MDETSIKSWEEESACRIRTGILHRRWNRFSDQNSSPSRRRAYRLKDRPRQHPFSANYKTHDNEKHRQALRLAKATRDSLYLENELAFQRLREAQILLKVLESEARLTEVKMAEAETQVGMARAHLKSRDVCEESDNEFLSTLGSDVTPDNSAGSESDESGSEYLKFAASPEEEHEHGGFHHHSESSSSVQIKFLVLPYPIPHSASLHPMSTTNEDSLEPNTRRSSRNRNSEATVARMNTLSDLVSRPTQSRRKQVSAPTTGERGQALATQKRTRSKRKTTEVPAGAGPSIPDFVPVPYNAMPTIPLDQMQPPHASTASTRLMSQFQVDGGAGVVGFNINSEDFYSHEGETTIRPDAFSNMFQMLDTSPFYPQPELQLNFGEINDTFLSDYDNLTQSDTFQLGTTNFPEAQFIDNHEQSIDHLRGMSSSQALQLSLGLFDDGRDSQMSMLQPQLASTSSLLSLSRPTAEVWATSANISLGHSSGAANVQHDPLLTQWTPDPLPPNSIIHPTGRSQSALFSRHPYLMRDEQQIQGEFGDQPAPTVDDFQVAKQEKDALDATEKVVKLKLLIQHGFPDLAMKRKWGNEAYGEEFVEAKLRRRPDPTFGYDSTKEIYSVVRGALKDLCAKLVPSLYQMFPIGSVEPDIRFTRDRVIELKLDGLYTKASTHLQIIKTFCYKPKIGHALGHDALYGLLFPLSLIALVFSAIHCILDCYKTGIDVMVEFSGTAYGPRYLAIMKDLHSLVCSQNVEVVEKLRTVRQRLFNLRLEDQTTLAEPEIAESFLGPEV</sequence>
<evidence type="ECO:0000313" key="6">
    <source>
        <dbReference type="Proteomes" id="UP000054270"/>
    </source>
</evidence>
<organism evidence="5 6">
    <name type="scientific">Hypholoma sublateritium (strain FD-334 SS-4)</name>
    <dbReference type="NCBI Taxonomy" id="945553"/>
    <lineage>
        <taxon>Eukaryota</taxon>
        <taxon>Fungi</taxon>
        <taxon>Dikarya</taxon>
        <taxon>Basidiomycota</taxon>
        <taxon>Agaricomycotina</taxon>
        <taxon>Agaricomycetes</taxon>
        <taxon>Agaricomycetidae</taxon>
        <taxon>Agaricales</taxon>
        <taxon>Agaricineae</taxon>
        <taxon>Strophariaceae</taxon>
        <taxon>Hypholoma</taxon>
    </lineage>
</organism>
<feature type="compositionally biased region" description="Polar residues" evidence="2">
    <location>
        <begin position="137"/>
        <end position="150"/>
    </location>
</feature>
<evidence type="ECO:0000313" key="5">
    <source>
        <dbReference type="EMBL" id="KJA18320.1"/>
    </source>
</evidence>
<feature type="region of interest" description="Disordered" evidence="2">
    <location>
        <begin position="204"/>
        <end position="290"/>
    </location>
</feature>
<keyword evidence="3" id="KW-0812">Transmembrane</keyword>
<feature type="region of interest" description="Disordered" evidence="2">
    <location>
        <begin position="136"/>
        <end position="162"/>
    </location>
</feature>
<evidence type="ECO:0000259" key="4">
    <source>
        <dbReference type="Pfam" id="PF20149"/>
    </source>
</evidence>
<accession>A0A0D2PDL5</accession>
<proteinExistence type="predicted"/>
<dbReference type="AlphaFoldDB" id="A0A0D2PDL5"/>
<feature type="coiled-coil region" evidence="1">
    <location>
        <begin position="83"/>
        <end position="117"/>
    </location>
</feature>
<dbReference type="EMBL" id="KN817590">
    <property type="protein sequence ID" value="KJA18320.1"/>
    <property type="molecule type" value="Genomic_DNA"/>
</dbReference>
<feature type="transmembrane region" description="Helical" evidence="3">
    <location>
        <begin position="687"/>
        <end position="709"/>
    </location>
</feature>
<keyword evidence="3" id="KW-0472">Membrane</keyword>
<evidence type="ECO:0000256" key="3">
    <source>
        <dbReference type="SAM" id="Phobius"/>
    </source>
</evidence>
<dbReference type="InterPro" id="IPR045341">
    <property type="entry name" value="DUF6532"/>
</dbReference>
<feature type="domain" description="DUF6532" evidence="4">
    <location>
        <begin position="562"/>
        <end position="740"/>
    </location>
</feature>
<protein>
    <recommendedName>
        <fullName evidence="4">DUF6532 domain-containing protein</fullName>
    </recommendedName>
</protein>
<keyword evidence="3" id="KW-1133">Transmembrane helix</keyword>
<keyword evidence="1" id="KW-0175">Coiled coil</keyword>
<reference evidence="6" key="1">
    <citation type="submission" date="2014-04" db="EMBL/GenBank/DDBJ databases">
        <title>Evolutionary Origins and Diversification of the Mycorrhizal Mutualists.</title>
        <authorList>
            <consortium name="DOE Joint Genome Institute"/>
            <consortium name="Mycorrhizal Genomics Consortium"/>
            <person name="Kohler A."/>
            <person name="Kuo A."/>
            <person name="Nagy L.G."/>
            <person name="Floudas D."/>
            <person name="Copeland A."/>
            <person name="Barry K.W."/>
            <person name="Cichocki N."/>
            <person name="Veneault-Fourrey C."/>
            <person name="LaButti K."/>
            <person name="Lindquist E.A."/>
            <person name="Lipzen A."/>
            <person name="Lundell T."/>
            <person name="Morin E."/>
            <person name="Murat C."/>
            <person name="Riley R."/>
            <person name="Ohm R."/>
            <person name="Sun H."/>
            <person name="Tunlid A."/>
            <person name="Henrissat B."/>
            <person name="Grigoriev I.V."/>
            <person name="Hibbett D.S."/>
            <person name="Martin F."/>
        </authorList>
    </citation>
    <scope>NUCLEOTIDE SEQUENCE [LARGE SCALE GENOMIC DNA]</scope>
    <source>
        <strain evidence="6">FD-334 SS-4</strain>
    </source>
</reference>
<dbReference type="OrthoDB" id="3064017at2759"/>
<evidence type="ECO:0000256" key="1">
    <source>
        <dbReference type="SAM" id="Coils"/>
    </source>
</evidence>
<feature type="compositionally biased region" description="Polar residues" evidence="2">
    <location>
        <begin position="236"/>
        <end position="248"/>
    </location>
</feature>